<dbReference type="PROSITE" id="PS51198">
    <property type="entry name" value="UVRD_HELICASE_ATP_BIND"/>
    <property type="match status" value="1"/>
</dbReference>
<protein>
    <recommendedName>
        <fullName evidence="8">DNA 3'-5' helicase</fullName>
        <ecNumber evidence="8">5.6.2.4</ecNumber>
    </recommendedName>
</protein>
<dbReference type="Gene3D" id="1.10.150.80">
    <property type="entry name" value="HRDC domain"/>
    <property type="match status" value="1"/>
</dbReference>
<dbReference type="InterPro" id="IPR014017">
    <property type="entry name" value="DNA_helicase_UvrD-like_C"/>
</dbReference>
<keyword evidence="2 10" id="KW-0547">Nucleotide-binding</keyword>
<dbReference type="PANTHER" id="PTHR11070">
    <property type="entry name" value="UVRD / RECB / PCRA DNA HELICASE FAMILY MEMBER"/>
    <property type="match status" value="1"/>
</dbReference>
<dbReference type="InterPro" id="IPR044876">
    <property type="entry name" value="HRDC_dom_sf"/>
</dbReference>
<comment type="catalytic activity">
    <reaction evidence="9">
        <text>ATP + H2O = ADP + phosphate + H(+)</text>
        <dbReference type="Rhea" id="RHEA:13065"/>
        <dbReference type="ChEBI" id="CHEBI:15377"/>
        <dbReference type="ChEBI" id="CHEBI:15378"/>
        <dbReference type="ChEBI" id="CHEBI:30616"/>
        <dbReference type="ChEBI" id="CHEBI:43474"/>
        <dbReference type="ChEBI" id="CHEBI:456216"/>
        <dbReference type="EC" id="5.6.2.4"/>
    </reaction>
</comment>
<feature type="region of interest" description="Disordered" evidence="11">
    <location>
        <begin position="1"/>
        <end position="20"/>
    </location>
</feature>
<feature type="domain" description="HRDC" evidence="12">
    <location>
        <begin position="610"/>
        <end position="686"/>
    </location>
</feature>
<evidence type="ECO:0000256" key="5">
    <source>
        <dbReference type="ARBA" id="ARBA00022840"/>
    </source>
</evidence>
<dbReference type="GO" id="GO:0004386">
    <property type="term" value="F:helicase activity"/>
    <property type="evidence" value="ECO:0007669"/>
    <property type="project" value="UniProtKB-KW"/>
</dbReference>
<organism evidence="15 16">
    <name type="scientific">Myceligenerans indicum</name>
    <dbReference type="NCBI Taxonomy" id="2593663"/>
    <lineage>
        <taxon>Bacteria</taxon>
        <taxon>Bacillati</taxon>
        <taxon>Actinomycetota</taxon>
        <taxon>Actinomycetes</taxon>
        <taxon>Micrococcales</taxon>
        <taxon>Promicromonosporaceae</taxon>
        <taxon>Myceligenerans</taxon>
    </lineage>
</organism>
<dbReference type="InterPro" id="IPR010997">
    <property type="entry name" value="HRDC-like_sf"/>
</dbReference>
<dbReference type="Gene3D" id="1.10.486.10">
    <property type="entry name" value="PCRA, domain 4"/>
    <property type="match status" value="2"/>
</dbReference>
<dbReference type="PANTHER" id="PTHR11070:SF69">
    <property type="entry name" value="ATP-DEPENDENT DNA HELICASE UVRD2"/>
    <property type="match status" value="1"/>
</dbReference>
<sequence length="686" mass="74405">MVTHAPTLSNSPNGPIHPDSILDALDPEQREVALALRGPVCVLAGAGTGKTRAITHRIAYGVATGAYRPNGVLAVTFTARAAGEMRTRLRGLGVQGVQARTFHAAALRQLAYFWPRVVGGAPPRLVEHKAQFVAESARRLGLSVDRVAVRDLSSEVEWAKVSLITAEDYERVAAARGRDAPAGYDRQTIARLVTMYEEVKTERDAIDFEDVLLMLADMLNSHKAVADEVRGQYRHFVVDEYQDVSPLQQFLLDQWLGGREELCVVGDPSQTIYSFTGATPRFLLDFRRRFRDAAEIRLVRDYRSTPQVVGLANELLRRAGRGAAQALELVAQREPGPPVTFSTHDDDEAEAAAVAARAAQLIESGVPASEIAVLYRTNAQSEAFEAAFAEAGVGYLVRGGERFFQRKEVRDAIVLLRGAARSADPDLTMPEQVRDVLAAAGWAAEPPSARGAARERWDSMQALVALADELAAARGGDDAPATIATLVDELSERAKAQHAPTVEGVTLASLHAAKGLEWDAVFLAGMSEGLMPISLAETDEAVHEERRLLYVGITRARERLDVSFARSRNPGGRATRKRTRFLDGIWPDGEPRGSRRARGGRSRARALLTAEGDVALFEALREWRLEVAQDADKPAYTILTDASLAEIAEARPGSVAELARINGVGPGKIDRYGPTILSIVSSAPRA</sequence>
<dbReference type="Pfam" id="PF00570">
    <property type="entry name" value="HRDC"/>
    <property type="match status" value="1"/>
</dbReference>
<evidence type="ECO:0000256" key="1">
    <source>
        <dbReference type="ARBA" id="ARBA00009922"/>
    </source>
</evidence>
<gene>
    <name evidence="15" type="ORF">HGK34_00700</name>
</gene>
<comment type="catalytic activity">
    <reaction evidence="7">
        <text>Couples ATP hydrolysis with the unwinding of duplex DNA by translocating in the 3'-5' direction.</text>
        <dbReference type="EC" id="5.6.2.4"/>
    </reaction>
</comment>
<dbReference type="CDD" id="cd17932">
    <property type="entry name" value="DEXQc_UvrD"/>
    <property type="match status" value="1"/>
</dbReference>
<comment type="similarity">
    <text evidence="1">Belongs to the helicase family. UvrD subfamily.</text>
</comment>
<dbReference type="Gene3D" id="1.10.10.160">
    <property type="match status" value="1"/>
</dbReference>
<feature type="binding site" evidence="10">
    <location>
        <begin position="44"/>
        <end position="51"/>
    </location>
    <ligand>
        <name>ATP</name>
        <dbReference type="ChEBI" id="CHEBI:30616"/>
    </ligand>
</feature>
<dbReference type="EMBL" id="JABBYC010000001">
    <property type="protein sequence ID" value="MBL0884812.1"/>
    <property type="molecule type" value="Genomic_DNA"/>
</dbReference>
<keyword evidence="5 10" id="KW-0067">ATP-binding</keyword>
<evidence type="ECO:0000256" key="3">
    <source>
        <dbReference type="ARBA" id="ARBA00022801"/>
    </source>
</evidence>
<comment type="caution">
    <text evidence="15">The sequence shown here is derived from an EMBL/GenBank/DDBJ whole genome shotgun (WGS) entry which is preliminary data.</text>
</comment>
<evidence type="ECO:0000256" key="2">
    <source>
        <dbReference type="ARBA" id="ARBA00022741"/>
    </source>
</evidence>
<keyword evidence="16" id="KW-1185">Reference proteome</keyword>
<keyword evidence="3 10" id="KW-0378">Hydrolase</keyword>
<evidence type="ECO:0000256" key="11">
    <source>
        <dbReference type="SAM" id="MobiDB-lite"/>
    </source>
</evidence>
<dbReference type="InterPro" id="IPR013986">
    <property type="entry name" value="DExx_box_DNA_helicase_dom_sf"/>
</dbReference>
<feature type="domain" description="UvrD-like helicase C-terminal" evidence="14">
    <location>
        <begin position="306"/>
        <end position="558"/>
    </location>
</feature>
<dbReference type="PROSITE" id="PS50967">
    <property type="entry name" value="HRDC"/>
    <property type="match status" value="1"/>
</dbReference>
<dbReference type="InterPro" id="IPR014016">
    <property type="entry name" value="UvrD-like_ATP-bd"/>
</dbReference>
<dbReference type="SMART" id="SM00341">
    <property type="entry name" value="HRDC"/>
    <property type="match status" value="1"/>
</dbReference>
<evidence type="ECO:0000256" key="9">
    <source>
        <dbReference type="ARBA" id="ARBA00048988"/>
    </source>
</evidence>
<dbReference type="RefSeq" id="WP_201844641.1">
    <property type="nucleotide sequence ID" value="NZ_JABBYC010000001.1"/>
</dbReference>
<evidence type="ECO:0000313" key="16">
    <source>
        <dbReference type="Proteomes" id="UP000675409"/>
    </source>
</evidence>
<evidence type="ECO:0000259" key="14">
    <source>
        <dbReference type="PROSITE" id="PS51217"/>
    </source>
</evidence>
<dbReference type="Gene3D" id="3.40.50.300">
    <property type="entry name" value="P-loop containing nucleotide triphosphate hydrolases"/>
    <property type="match status" value="3"/>
</dbReference>
<dbReference type="InterPro" id="IPR000212">
    <property type="entry name" value="DNA_helicase_UvrD/REP"/>
</dbReference>
<feature type="compositionally biased region" description="Polar residues" evidence="11">
    <location>
        <begin position="1"/>
        <end position="13"/>
    </location>
</feature>
<dbReference type="InterPro" id="IPR002121">
    <property type="entry name" value="HRDC_dom"/>
</dbReference>
<evidence type="ECO:0000256" key="7">
    <source>
        <dbReference type="ARBA" id="ARBA00034617"/>
    </source>
</evidence>
<accession>A0ABS1LEX3</accession>
<evidence type="ECO:0000256" key="4">
    <source>
        <dbReference type="ARBA" id="ARBA00022806"/>
    </source>
</evidence>
<dbReference type="Proteomes" id="UP000675409">
    <property type="component" value="Unassembled WGS sequence"/>
</dbReference>
<evidence type="ECO:0000259" key="13">
    <source>
        <dbReference type="PROSITE" id="PS51198"/>
    </source>
</evidence>
<evidence type="ECO:0000256" key="6">
    <source>
        <dbReference type="ARBA" id="ARBA00023235"/>
    </source>
</evidence>
<evidence type="ECO:0000256" key="10">
    <source>
        <dbReference type="PROSITE-ProRule" id="PRU00560"/>
    </source>
</evidence>
<dbReference type="SUPFAM" id="SSF47819">
    <property type="entry name" value="HRDC-like"/>
    <property type="match status" value="1"/>
</dbReference>
<dbReference type="EC" id="5.6.2.4" evidence="8"/>
<evidence type="ECO:0000256" key="8">
    <source>
        <dbReference type="ARBA" id="ARBA00034808"/>
    </source>
</evidence>
<evidence type="ECO:0000313" key="15">
    <source>
        <dbReference type="EMBL" id="MBL0884812.1"/>
    </source>
</evidence>
<name>A0ABS1LEX3_9MICO</name>
<keyword evidence="6" id="KW-0413">Isomerase</keyword>
<keyword evidence="4 10" id="KW-0347">Helicase</keyword>
<dbReference type="InterPro" id="IPR027417">
    <property type="entry name" value="P-loop_NTPase"/>
</dbReference>
<feature type="domain" description="UvrD-like helicase ATP-binding" evidence="13">
    <location>
        <begin position="23"/>
        <end position="305"/>
    </location>
</feature>
<dbReference type="SUPFAM" id="SSF52540">
    <property type="entry name" value="P-loop containing nucleoside triphosphate hydrolases"/>
    <property type="match status" value="1"/>
</dbReference>
<dbReference type="Pfam" id="PF13361">
    <property type="entry name" value="UvrD_C"/>
    <property type="match status" value="2"/>
</dbReference>
<evidence type="ECO:0000259" key="12">
    <source>
        <dbReference type="PROSITE" id="PS50967"/>
    </source>
</evidence>
<proteinExistence type="inferred from homology"/>
<reference evidence="15 16" key="1">
    <citation type="journal article" date="2021" name="Arch. Microbiol.">
        <title>Myceligenerans indicum sp. nov., an actinobacterium isolated from mangrove sediment of Sundarbans, India.</title>
        <authorList>
            <person name="Asha K."/>
            <person name="Bhadury P."/>
        </authorList>
    </citation>
    <scope>NUCLEOTIDE SEQUENCE [LARGE SCALE GENOMIC DNA]</scope>
    <source>
        <strain evidence="15 16">I2</strain>
    </source>
</reference>
<dbReference type="Pfam" id="PF00580">
    <property type="entry name" value="UvrD-helicase"/>
    <property type="match status" value="1"/>
</dbReference>
<dbReference type="PROSITE" id="PS51217">
    <property type="entry name" value="UVRD_HELICASE_CTER"/>
    <property type="match status" value="1"/>
</dbReference>